<evidence type="ECO:0000313" key="3">
    <source>
        <dbReference type="Proteomes" id="UP000442707"/>
    </source>
</evidence>
<dbReference type="InterPro" id="IPR023286">
    <property type="entry name" value="ABATE_dom_sf"/>
</dbReference>
<organism evidence="2 3">
    <name type="scientific">Streptomyces luteolifulvus</name>
    <dbReference type="NCBI Taxonomy" id="2615112"/>
    <lineage>
        <taxon>Bacteria</taxon>
        <taxon>Bacillati</taxon>
        <taxon>Actinomycetota</taxon>
        <taxon>Actinomycetes</taxon>
        <taxon>Kitasatosporales</taxon>
        <taxon>Streptomycetaceae</taxon>
        <taxon>Streptomyces</taxon>
    </lineage>
</organism>
<comment type="caution">
    <text evidence="2">The sequence shown here is derived from an EMBL/GenBank/DDBJ whole genome shotgun (WGS) entry which is preliminary data.</text>
</comment>
<name>A0A6H9UX71_9ACTN</name>
<accession>A0A6H9UX71</accession>
<dbReference type="SUPFAM" id="SSF160904">
    <property type="entry name" value="Jann2411-like"/>
    <property type="match status" value="1"/>
</dbReference>
<evidence type="ECO:0000313" key="2">
    <source>
        <dbReference type="EMBL" id="KAB1143501.1"/>
    </source>
</evidence>
<protein>
    <submittedName>
        <fullName evidence="2">Uncharacterized protein</fullName>
    </submittedName>
</protein>
<reference evidence="2 3" key="1">
    <citation type="submission" date="2019-09" db="EMBL/GenBank/DDBJ databases">
        <title>Screening of Novel Bioactive Compounds from Soil-Associated.</title>
        <authorList>
            <person name="Zhao S."/>
        </authorList>
    </citation>
    <scope>NUCLEOTIDE SEQUENCE [LARGE SCALE GENOMIC DNA]</scope>
    <source>
        <strain evidence="2 3">HIT-DPA4</strain>
    </source>
</reference>
<evidence type="ECO:0000256" key="1">
    <source>
        <dbReference type="SAM" id="MobiDB-lite"/>
    </source>
</evidence>
<dbReference type="Gene3D" id="1.10.3300.10">
    <property type="entry name" value="Jann2411-like domain"/>
    <property type="match status" value="1"/>
</dbReference>
<feature type="region of interest" description="Disordered" evidence="1">
    <location>
        <begin position="1"/>
        <end position="36"/>
    </location>
</feature>
<proteinExistence type="predicted"/>
<dbReference type="Pfam" id="PF07336">
    <property type="entry name" value="ABATE"/>
    <property type="match status" value="1"/>
</dbReference>
<dbReference type="AlphaFoldDB" id="A0A6H9UX71"/>
<gene>
    <name evidence="2" type="ORF">F7R91_25445</name>
</gene>
<dbReference type="Proteomes" id="UP000442707">
    <property type="component" value="Unassembled WGS sequence"/>
</dbReference>
<feature type="compositionally biased region" description="Basic residues" evidence="1">
    <location>
        <begin position="8"/>
        <end position="17"/>
    </location>
</feature>
<dbReference type="EMBL" id="VZRB01000019">
    <property type="protein sequence ID" value="KAB1143501.1"/>
    <property type="molecule type" value="Genomic_DNA"/>
</dbReference>
<dbReference type="InterPro" id="IPR010852">
    <property type="entry name" value="ABATE"/>
</dbReference>
<sequence length="187" mass="19646">MSSAPRVRSGRSPRRSRRTPDWTGTVSQWGGLDESDGDPQGRHFGCQCVGHAFDGVLGRSQQSHAGESELAVDDVNTCPVDGRSERLTDAGTMAEWLVGWRLAAEGTLIADADAANACELRQALVTVMLTCTGDGDGTDSRLAEVEQLLGRAGTLHPLIPVITAEGSGLVPSSGSSWSRMVATSPRG</sequence>
<keyword evidence="3" id="KW-1185">Reference proteome</keyword>